<dbReference type="InterPro" id="IPR000120">
    <property type="entry name" value="Amidase"/>
</dbReference>
<evidence type="ECO:0000313" key="2">
    <source>
        <dbReference type="EMBL" id="QYD71428.1"/>
    </source>
</evidence>
<dbReference type="PANTHER" id="PTHR11895">
    <property type="entry name" value="TRANSAMIDASE"/>
    <property type="match status" value="1"/>
</dbReference>
<dbReference type="Pfam" id="PF01425">
    <property type="entry name" value="Amidase"/>
    <property type="match status" value="1"/>
</dbReference>
<evidence type="ECO:0000313" key="3">
    <source>
        <dbReference type="Proteomes" id="UP000826462"/>
    </source>
</evidence>
<gene>
    <name evidence="2" type="ORF">KZJ38_30900</name>
</gene>
<keyword evidence="3" id="KW-1185">Reference proteome</keyword>
<accession>A0ABX8UQY9</accession>
<dbReference type="PANTHER" id="PTHR11895:SF151">
    <property type="entry name" value="GLUTAMYL-TRNA(GLN) AMIDOTRANSFERASE SUBUNIT A"/>
    <property type="match status" value="1"/>
</dbReference>
<proteinExistence type="predicted"/>
<evidence type="ECO:0000259" key="1">
    <source>
        <dbReference type="Pfam" id="PF01425"/>
    </source>
</evidence>
<dbReference type="InterPro" id="IPR023631">
    <property type="entry name" value="Amidase_dom"/>
</dbReference>
<name>A0ABX8UQY9_9BURK</name>
<protein>
    <submittedName>
        <fullName evidence="2">Amidase</fullName>
    </submittedName>
</protein>
<sequence length="431" mass="45374">MNFESRQPWVATLIESRGDTQACASRLDRARARADERDPQLKAFTFRPERHDGVAPAAGRPLAGMPIAVKDLIATADMPTAYGSPVYAHHLPTEDAAIVSRIRAQGGIVFGKTVTTEFAWRQPGPTVNPWNALHTPGGSSSGSAAAVGAGIVPLAVGTQTLGSVIRPAAYCGVVGYKPTHGRVPTAGAHPLSQSLDHIGFFANHVDDVALAYAVLVDEKPDAVESLDAWQGYFAPRRPQSIGVIRTSMWSRADSEQQANFEASLARLQADGVKTFELDLHVDLPVIVDALQTILQVEAYRNIGPVAAAHPDKVSEKMKALLADGAAVPAAKYRDACTLQKDLSAQSAAFLGGCDLVVSVPATGGAPRGLDDTGDATFCAAWSFLGMPAVTIPSGRAANGLPLGFQLIGARDADLSILQFAAWAQATLPAFR</sequence>
<dbReference type="RefSeq" id="WP_219800858.1">
    <property type="nucleotide sequence ID" value="NZ_CP080096.1"/>
</dbReference>
<organism evidence="2 3">
    <name type="scientific">Paraburkholderia edwinii</name>
    <dbReference type="NCBI Taxonomy" id="2861782"/>
    <lineage>
        <taxon>Bacteria</taxon>
        <taxon>Pseudomonadati</taxon>
        <taxon>Pseudomonadota</taxon>
        <taxon>Betaproteobacteria</taxon>
        <taxon>Burkholderiales</taxon>
        <taxon>Burkholderiaceae</taxon>
        <taxon>Paraburkholderia</taxon>
    </lineage>
</organism>
<dbReference type="InterPro" id="IPR036928">
    <property type="entry name" value="AS_sf"/>
</dbReference>
<reference evidence="2 3" key="1">
    <citation type="submission" date="2021-07" db="EMBL/GenBank/DDBJ databases">
        <title>Paraburkholderia edwinii protects Aspergillus sp. from phenazines by acting as a toxin sponge.</title>
        <authorList>
            <person name="Dahlstrom K.M."/>
            <person name="Newman D.K."/>
        </authorList>
    </citation>
    <scope>NUCLEOTIDE SEQUENCE [LARGE SCALE GENOMIC DNA]</scope>
    <source>
        <strain evidence="2 3">Pe01</strain>
    </source>
</reference>
<dbReference type="EMBL" id="CP080096">
    <property type="protein sequence ID" value="QYD71428.1"/>
    <property type="molecule type" value="Genomic_DNA"/>
</dbReference>
<dbReference type="Gene3D" id="3.90.1300.10">
    <property type="entry name" value="Amidase signature (AS) domain"/>
    <property type="match status" value="1"/>
</dbReference>
<dbReference type="Proteomes" id="UP000826462">
    <property type="component" value="Chromosome 2"/>
</dbReference>
<feature type="domain" description="Amidase" evidence="1">
    <location>
        <begin position="58"/>
        <end position="414"/>
    </location>
</feature>
<dbReference type="SUPFAM" id="SSF75304">
    <property type="entry name" value="Amidase signature (AS) enzymes"/>
    <property type="match status" value="1"/>
</dbReference>